<evidence type="ECO:0000259" key="2">
    <source>
        <dbReference type="PROSITE" id="PS50994"/>
    </source>
</evidence>
<dbReference type="Pfam" id="PF22483">
    <property type="entry name" value="Mu-transpos_C_2"/>
    <property type="match status" value="1"/>
</dbReference>
<dbReference type="PROSITE" id="PS50994">
    <property type="entry name" value="INTEGRASE"/>
    <property type="match status" value="1"/>
</dbReference>
<dbReference type="PANTHER" id="PTHR35004:SF8">
    <property type="entry name" value="TRANSPOSASE RV3428C-RELATED"/>
    <property type="match status" value="1"/>
</dbReference>
<name>A0AAW5CE76_9FIRM</name>
<feature type="region of interest" description="Disordered" evidence="1">
    <location>
        <begin position="502"/>
        <end position="521"/>
    </location>
</feature>
<evidence type="ECO:0000313" key="3">
    <source>
        <dbReference type="EMBL" id="MCG5032823.1"/>
    </source>
</evidence>
<proteinExistence type="predicted"/>
<organism evidence="3 4">
    <name type="scientific">Blautia massiliensis</name>
    <name type="common">ex Durand et al. 2017</name>
    <dbReference type="NCBI Taxonomy" id="1737424"/>
    <lineage>
        <taxon>Bacteria</taxon>
        <taxon>Bacillati</taxon>
        <taxon>Bacillota</taxon>
        <taxon>Clostridia</taxon>
        <taxon>Lachnospirales</taxon>
        <taxon>Lachnospiraceae</taxon>
        <taxon>Blautia</taxon>
    </lineage>
</organism>
<dbReference type="EMBL" id="JAKNDE010000004">
    <property type="protein sequence ID" value="MCG5032823.1"/>
    <property type="molecule type" value="Genomic_DNA"/>
</dbReference>
<reference evidence="3" key="1">
    <citation type="submission" date="2022-01" db="EMBL/GenBank/DDBJ databases">
        <title>Collection of gut derived symbiotic bacterial strains cultured from healthy donors.</title>
        <authorList>
            <person name="Lin H."/>
            <person name="Kohout C."/>
            <person name="Waligurski E."/>
            <person name="Pamer E.G."/>
        </authorList>
    </citation>
    <scope>NUCLEOTIDE SEQUENCE</scope>
    <source>
        <strain evidence="3">DFI.1.11</strain>
    </source>
</reference>
<evidence type="ECO:0000313" key="4">
    <source>
        <dbReference type="Proteomes" id="UP001200089"/>
    </source>
</evidence>
<gene>
    <name evidence="3" type="ORF">L0P48_04225</name>
</gene>
<sequence>MQDYNTIIGSIQMRLNGCQTRSVMERYKIGSGTLNLIMSRYHANGIPIEELRMMAPNEVENLFYPQKNLQRKNVPLPDFQYYYDRIHALGSHMNISFCWLDYKEKNPDGYEKSQFYEYFNRFIAENYGGQKVSMAVNRIPGEKMYIDWVGDQPELLTDTETGEIKKVHIFATTLGVSSLIYAEAFPNEKLPCFIEGCAHAVSFYSAVTKYFVPDNLRTAVTKHTKDELILQSTFADLEDFYETIVLPPPARKPKGKPTVENHVRYLEIHLVEKLKEKIYVSFEDLNAEIKKIVAVLNKRSFQGKDFSRQDAFEKYDKPCMKPLPGGCYTACNYKAVLKVPNNYHIEYDGHYYSVLYSYCGKPAILKATASEIRICNQYNRLICTHKRSYREFPLYITVDEHMPPEHLYYKEVNSTDGNYYRRWASAIGPAMSELIDRLLKSSKHEEQSYNACAGILHKVKTIFSSISSEAIRKTSFLCSLNASYSTSSSSVPSGRIYPQLSHTPSSASIPSFTKASMPPGS</sequence>
<dbReference type="Proteomes" id="UP001200089">
    <property type="component" value="Unassembled WGS sequence"/>
</dbReference>
<accession>A0AAW5CE76</accession>
<dbReference type="PANTHER" id="PTHR35004">
    <property type="entry name" value="TRANSPOSASE RV3428C-RELATED"/>
    <property type="match status" value="1"/>
</dbReference>
<evidence type="ECO:0000256" key="1">
    <source>
        <dbReference type="SAM" id="MobiDB-lite"/>
    </source>
</evidence>
<dbReference type="AlphaFoldDB" id="A0AAW5CE76"/>
<protein>
    <submittedName>
        <fullName evidence="3">Transposase</fullName>
    </submittedName>
</protein>
<feature type="compositionally biased region" description="Polar residues" evidence="1">
    <location>
        <begin position="502"/>
        <end position="514"/>
    </location>
</feature>
<dbReference type="GO" id="GO:0015074">
    <property type="term" value="P:DNA integration"/>
    <property type="evidence" value="ECO:0007669"/>
    <property type="project" value="InterPro"/>
</dbReference>
<dbReference type="InterPro" id="IPR054353">
    <property type="entry name" value="IstA-like_C"/>
</dbReference>
<feature type="domain" description="Integrase catalytic" evidence="2">
    <location>
        <begin position="136"/>
        <end position="319"/>
    </location>
</feature>
<comment type="caution">
    <text evidence="3">The sequence shown here is derived from an EMBL/GenBank/DDBJ whole genome shotgun (WGS) entry which is preliminary data.</text>
</comment>
<dbReference type="RefSeq" id="WP_237971408.1">
    <property type="nucleotide sequence ID" value="NZ_JAKNDE010000004.1"/>
</dbReference>
<dbReference type="InterPro" id="IPR001584">
    <property type="entry name" value="Integrase_cat-core"/>
</dbReference>